<organism evidence="3 4">
    <name type="scientific">Anaerosporobacter mobilis DSM 15930</name>
    <dbReference type="NCBI Taxonomy" id="1120996"/>
    <lineage>
        <taxon>Bacteria</taxon>
        <taxon>Bacillati</taxon>
        <taxon>Bacillota</taxon>
        <taxon>Clostridia</taxon>
        <taxon>Lachnospirales</taxon>
        <taxon>Lachnospiraceae</taxon>
        <taxon>Anaerosporobacter</taxon>
    </lineage>
</organism>
<feature type="domain" description="Aminoglycoside phosphotransferase" evidence="2">
    <location>
        <begin position="120"/>
        <end position="305"/>
    </location>
</feature>
<dbReference type="EMBL" id="FRCP01000025">
    <property type="protein sequence ID" value="SHM98579.1"/>
    <property type="molecule type" value="Genomic_DNA"/>
</dbReference>
<dbReference type="PANTHER" id="PTHR21064:SF6">
    <property type="entry name" value="AMINOGLYCOSIDE PHOSPHOTRANSFERASE DOMAIN-CONTAINING PROTEIN"/>
    <property type="match status" value="1"/>
</dbReference>
<comment type="similarity">
    <text evidence="1">Belongs to the pseudomonas-type ThrB family.</text>
</comment>
<sequence length="393" mass="46349">MRYINGQDLIPRELLDLLQDYVQGAYVYIPKREDTKRRWGEQTNYVMELKHRNKLIYRKYLEGVSTSNLISIFHLSSSSIRRIILQERRTCDFMNKQIPQLLTNWNISGEISQIYSTAWDISNQYVLKIYEDLGLLKRNITMLHALHDSSIPVARIIPLSDGRDYLEYHESYYILMDKLPGKNLVNISQKPAELSYQMGTVLGRLHLAFQRCENRITFWNNSLLDELNGWIQESFLSNGWNYISKEDFDDTVHTLSQLYDELPKQLIHRDVHFGNFLFDQGIFSGYIDFDLSQRNIRIFDVAYFLLGLLADKEFNKLSEQNWLIIVHETIRGYEEYISLQDCEKNAFVTVMKCIELLFVAYFTNEKDAANSKNAADIFNFVKTHHEMILNHCK</sequence>
<dbReference type="Pfam" id="PF01636">
    <property type="entry name" value="APH"/>
    <property type="match status" value="1"/>
</dbReference>
<keyword evidence="3" id="KW-0808">Transferase</keyword>
<dbReference type="InterPro" id="IPR002575">
    <property type="entry name" value="Aminoglycoside_PTrfase"/>
</dbReference>
<evidence type="ECO:0000256" key="1">
    <source>
        <dbReference type="ARBA" id="ARBA00038240"/>
    </source>
</evidence>
<dbReference type="InterPro" id="IPR011009">
    <property type="entry name" value="Kinase-like_dom_sf"/>
</dbReference>
<dbReference type="NCBIfam" id="NF040785">
    <property type="entry name" value="CD3324_fam"/>
    <property type="match status" value="1"/>
</dbReference>
<dbReference type="InterPro" id="IPR050249">
    <property type="entry name" value="Pseudomonas-type_ThrB"/>
</dbReference>
<dbReference type="GO" id="GO:0019202">
    <property type="term" value="F:amino acid kinase activity"/>
    <property type="evidence" value="ECO:0007669"/>
    <property type="project" value="TreeGrafter"/>
</dbReference>
<dbReference type="PANTHER" id="PTHR21064">
    <property type="entry name" value="AMINOGLYCOSIDE PHOSPHOTRANSFERASE DOMAIN-CONTAINING PROTEIN-RELATED"/>
    <property type="match status" value="1"/>
</dbReference>
<evidence type="ECO:0000259" key="2">
    <source>
        <dbReference type="Pfam" id="PF01636"/>
    </source>
</evidence>
<dbReference type="RefSeq" id="WP_073291095.1">
    <property type="nucleotide sequence ID" value="NZ_FRCP01000025.1"/>
</dbReference>
<name>A0A1M7N4Q6_9FIRM</name>
<dbReference type="OrthoDB" id="48950at2"/>
<proteinExistence type="inferred from homology"/>
<dbReference type="SUPFAM" id="SSF46689">
    <property type="entry name" value="Homeodomain-like"/>
    <property type="match status" value="1"/>
</dbReference>
<evidence type="ECO:0000313" key="4">
    <source>
        <dbReference type="Proteomes" id="UP000184038"/>
    </source>
</evidence>
<reference evidence="3 4" key="1">
    <citation type="submission" date="2016-11" db="EMBL/GenBank/DDBJ databases">
        <authorList>
            <person name="Jaros S."/>
            <person name="Januszkiewicz K."/>
            <person name="Wedrychowicz H."/>
        </authorList>
    </citation>
    <scope>NUCLEOTIDE SEQUENCE [LARGE SCALE GENOMIC DNA]</scope>
    <source>
        <strain evidence="3 4">DSM 15930</strain>
    </source>
</reference>
<dbReference type="SUPFAM" id="SSF56112">
    <property type="entry name" value="Protein kinase-like (PK-like)"/>
    <property type="match status" value="1"/>
</dbReference>
<dbReference type="Gene3D" id="3.90.1200.10">
    <property type="match status" value="1"/>
</dbReference>
<keyword evidence="4" id="KW-1185">Reference proteome</keyword>
<gene>
    <name evidence="3" type="ORF">SAMN02746066_04217</name>
</gene>
<dbReference type="AlphaFoldDB" id="A0A1M7N4Q6"/>
<dbReference type="Proteomes" id="UP000184038">
    <property type="component" value="Unassembled WGS sequence"/>
</dbReference>
<dbReference type="InterPro" id="IPR049739">
    <property type="entry name" value="YraL-like"/>
</dbReference>
<dbReference type="InterPro" id="IPR009057">
    <property type="entry name" value="Homeodomain-like_sf"/>
</dbReference>
<protein>
    <submittedName>
        <fullName evidence="3">Phosphotransferase enzyme family protein</fullName>
    </submittedName>
</protein>
<evidence type="ECO:0000313" key="3">
    <source>
        <dbReference type="EMBL" id="SHM98579.1"/>
    </source>
</evidence>
<dbReference type="STRING" id="1120996.SAMN02746066_04217"/>
<accession>A0A1M7N4Q6</accession>